<reference evidence="1 2" key="1">
    <citation type="submission" date="2020-08" db="EMBL/GenBank/DDBJ databases">
        <title>Complete genome sequence of Klebsiella pneumoniae KP2757.</title>
        <authorList>
            <person name="Zhang X."/>
        </authorList>
    </citation>
    <scope>NUCLEOTIDE SEQUENCE [LARGE SCALE GENOMIC DNA]</scope>
    <source>
        <strain evidence="1 2">KP2757</strain>
    </source>
</reference>
<evidence type="ECO:0000313" key="2">
    <source>
        <dbReference type="Proteomes" id="UP000516181"/>
    </source>
</evidence>
<dbReference type="EMBL" id="CP060807">
    <property type="protein sequence ID" value="QNP26841.1"/>
    <property type="molecule type" value="Genomic_DNA"/>
</dbReference>
<evidence type="ECO:0008006" key="3">
    <source>
        <dbReference type="Google" id="ProtNLM"/>
    </source>
</evidence>
<evidence type="ECO:0000313" key="1">
    <source>
        <dbReference type="EMBL" id="QNP26841.1"/>
    </source>
</evidence>
<gene>
    <name evidence="1" type="ORF">IAP99_11085</name>
</gene>
<protein>
    <recommendedName>
        <fullName evidence="3">ParB/Sulfiredoxin domain-containing protein</fullName>
    </recommendedName>
</protein>
<accession>A0A2V3KV63</accession>
<sequence length="244" mass="27697">MALSDGSIERWSLADVLAIKPNLENRTLNFSGNYLQGEWNDSLGDPFEVCLLDNEFILVDGHHRQHALANGWLDNLPDTFAVWHREAETMDDIRARQDAHMEGKRTPNATQRASIIDKRLSLTDLESKQAKRIGITAVKQLGYKGKDALLKGKTDYIEEIRLIDTWGLSFEAARYPQGILAAMLKTARVSPSQACDFWHKYDAKARGSKFIKRVLDRVEQGGIGEEYNAQLYATSVDSFDYWMD</sequence>
<name>A0A2V3KV63_KLEVA</name>
<proteinExistence type="predicted"/>
<dbReference type="RefSeq" id="WP_070611423.1">
    <property type="nucleotide sequence ID" value="NZ_BQTM01000040.1"/>
</dbReference>
<dbReference type="Proteomes" id="UP000516181">
    <property type="component" value="Chromosome"/>
</dbReference>
<dbReference type="AlphaFoldDB" id="A0A2V3KV63"/>
<organism evidence="1 2">
    <name type="scientific">Klebsiella variicola</name>
    <dbReference type="NCBI Taxonomy" id="244366"/>
    <lineage>
        <taxon>Bacteria</taxon>
        <taxon>Pseudomonadati</taxon>
        <taxon>Pseudomonadota</taxon>
        <taxon>Gammaproteobacteria</taxon>
        <taxon>Enterobacterales</taxon>
        <taxon>Enterobacteriaceae</taxon>
        <taxon>Klebsiella/Raoultella group</taxon>
        <taxon>Klebsiella</taxon>
        <taxon>Klebsiella pneumoniae complex</taxon>
    </lineage>
</organism>